<sequence>MIDCLRGFPSFFVEIMAGFVFLTDSLCSNCWECHVDL</sequence>
<evidence type="ECO:0000313" key="1">
    <source>
        <dbReference type="EMBL" id="MBX54209.1"/>
    </source>
</evidence>
<dbReference type="EMBL" id="GGEC01073725">
    <property type="protein sequence ID" value="MBX54209.1"/>
    <property type="molecule type" value="Transcribed_RNA"/>
</dbReference>
<accession>A0A2P2PHQ2</accession>
<reference evidence="1" key="1">
    <citation type="submission" date="2018-02" db="EMBL/GenBank/DDBJ databases">
        <title>Rhizophora mucronata_Transcriptome.</title>
        <authorList>
            <person name="Meera S.P."/>
            <person name="Sreeshan A."/>
            <person name="Augustine A."/>
        </authorList>
    </citation>
    <scope>NUCLEOTIDE SEQUENCE</scope>
    <source>
        <tissue evidence="1">Leaf</tissue>
    </source>
</reference>
<name>A0A2P2PHQ2_RHIMU</name>
<organism evidence="1">
    <name type="scientific">Rhizophora mucronata</name>
    <name type="common">Asiatic mangrove</name>
    <dbReference type="NCBI Taxonomy" id="61149"/>
    <lineage>
        <taxon>Eukaryota</taxon>
        <taxon>Viridiplantae</taxon>
        <taxon>Streptophyta</taxon>
        <taxon>Embryophyta</taxon>
        <taxon>Tracheophyta</taxon>
        <taxon>Spermatophyta</taxon>
        <taxon>Magnoliopsida</taxon>
        <taxon>eudicotyledons</taxon>
        <taxon>Gunneridae</taxon>
        <taxon>Pentapetalae</taxon>
        <taxon>rosids</taxon>
        <taxon>fabids</taxon>
        <taxon>Malpighiales</taxon>
        <taxon>Rhizophoraceae</taxon>
        <taxon>Rhizophora</taxon>
    </lineage>
</organism>
<dbReference type="AlphaFoldDB" id="A0A2P2PHQ2"/>
<proteinExistence type="predicted"/>
<protein>
    <submittedName>
        <fullName evidence="1">Uncharacterized protein</fullName>
    </submittedName>
</protein>